<dbReference type="STRING" id="936756.ATE80_21655"/>
<dbReference type="AlphaFoldDB" id="A0A117IVH0"/>
<sequence>MRPRLVAVRPAAGAAAALVVALALTGPAPTALAAAPAGDPAGDGGARVTAVVIPATTAPGADVDLRVEGCAGPGGTVRSPAFVADAELSGGTGGLGGLGGTGAGGTGGVEGTGGTGSTGGAGGAEDPVDRGGGKGDGGPLYGDTTIRSGLAAGSHPLTVVCAGREHRDAGRVHVSPDPPATPHAPVRAGGGGAVAAPLTAAPSVAEQGPGARHTLVGLALAAVAAVAVAVRSTRRRREPGAD</sequence>
<keyword evidence="4" id="KW-1185">Reference proteome</keyword>
<reference evidence="3 4" key="1">
    <citation type="submission" date="2015-11" db="EMBL/GenBank/DDBJ databases">
        <title>Genome-wide analysis reveals the secondary metabolome in Streptomyces kanasensis ZX01.</title>
        <authorList>
            <person name="Zhang G."/>
            <person name="Han L."/>
            <person name="Feng J."/>
            <person name="Zhang X."/>
        </authorList>
    </citation>
    <scope>NUCLEOTIDE SEQUENCE [LARGE SCALE GENOMIC DNA]</scope>
    <source>
        <strain evidence="3 4">ZX01</strain>
    </source>
</reference>
<feature type="compositionally biased region" description="Gly residues" evidence="1">
    <location>
        <begin position="95"/>
        <end position="123"/>
    </location>
</feature>
<comment type="caution">
    <text evidence="3">The sequence shown here is derived from an EMBL/GenBank/DDBJ whole genome shotgun (WGS) entry which is preliminary data.</text>
</comment>
<evidence type="ECO:0000256" key="2">
    <source>
        <dbReference type="SAM" id="SignalP"/>
    </source>
</evidence>
<feature type="region of interest" description="Disordered" evidence="1">
    <location>
        <begin position="95"/>
        <end position="136"/>
    </location>
</feature>
<evidence type="ECO:0008006" key="5">
    <source>
        <dbReference type="Google" id="ProtNLM"/>
    </source>
</evidence>
<proteinExistence type="predicted"/>
<organism evidence="3 4">
    <name type="scientific">Streptomyces kanasensis</name>
    <dbReference type="NCBI Taxonomy" id="936756"/>
    <lineage>
        <taxon>Bacteria</taxon>
        <taxon>Bacillati</taxon>
        <taxon>Actinomycetota</taxon>
        <taxon>Actinomycetes</taxon>
        <taxon>Kitasatosporales</taxon>
        <taxon>Streptomycetaceae</taxon>
        <taxon>Streptomyces</taxon>
    </lineage>
</organism>
<dbReference type="OrthoDB" id="4331012at2"/>
<evidence type="ECO:0000256" key="1">
    <source>
        <dbReference type="SAM" id="MobiDB-lite"/>
    </source>
</evidence>
<feature type="chain" id="PRO_5007149030" description="Sortase" evidence="2">
    <location>
        <begin position="34"/>
        <end position="242"/>
    </location>
</feature>
<protein>
    <recommendedName>
        <fullName evidence="5">Sortase</fullName>
    </recommendedName>
</protein>
<evidence type="ECO:0000313" key="3">
    <source>
        <dbReference type="EMBL" id="KUH36772.1"/>
    </source>
</evidence>
<feature type="signal peptide" evidence="2">
    <location>
        <begin position="1"/>
        <end position="33"/>
    </location>
</feature>
<gene>
    <name evidence="3" type="ORF">ATE80_21655</name>
</gene>
<evidence type="ECO:0000313" key="4">
    <source>
        <dbReference type="Proteomes" id="UP000054011"/>
    </source>
</evidence>
<dbReference type="EMBL" id="LNSV01000064">
    <property type="protein sequence ID" value="KUH36772.1"/>
    <property type="molecule type" value="Genomic_DNA"/>
</dbReference>
<accession>A0A117IVH0</accession>
<keyword evidence="2" id="KW-0732">Signal</keyword>
<dbReference type="RefSeq" id="WP_058943917.1">
    <property type="nucleotide sequence ID" value="NZ_LNSV01000064.1"/>
</dbReference>
<name>A0A117IVH0_9ACTN</name>
<dbReference type="Proteomes" id="UP000054011">
    <property type="component" value="Unassembled WGS sequence"/>
</dbReference>